<organism evidence="2 3">
    <name type="scientific">Burkholderia territorii</name>
    <dbReference type="NCBI Taxonomy" id="1503055"/>
    <lineage>
        <taxon>Bacteria</taxon>
        <taxon>Pseudomonadati</taxon>
        <taxon>Pseudomonadota</taxon>
        <taxon>Betaproteobacteria</taxon>
        <taxon>Burkholderiales</taxon>
        <taxon>Burkholderiaceae</taxon>
        <taxon>Burkholderia</taxon>
        <taxon>Burkholderia cepacia complex</taxon>
    </lineage>
</organism>
<dbReference type="Proteomes" id="UP000062317">
    <property type="component" value="Unassembled WGS sequence"/>
</dbReference>
<keyword evidence="3" id="KW-1185">Reference proteome</keyword>
<feature type="chain" id="PRO_5007126391" evidence="1">
    <location>
        <begin position="24"/>
        <end position="142"/>
    </location>
</feature>
<feature type="signal peptide" evidence="1">
    <location>
        <begin position="1"/>
        <end position="23"/>
    </location>
</feature>
<gene>
    <name evidence="2" type="ORF">WT27_21265</name>
</gene>
<dbReference type="EMBL" id="LPEQ01000145">
    <property type="protein sequence ID" value="KVV36518.1"/>
    <property type="molecule type" value="Genomic_DNA"/>
</dbReference>
<comment type="caution">
    <text evidence="2">The sequence shown here is derived from an EMBL/GenBank/DDBJ whole genome shotgun (WGS) entry which is preliminary data.</text>
</comment>
<keyword evidence="1" id="KW-0732">Signal</keyword>
<sequence>MRNVLRQATVAGITFCICATSLAFDCTDSMSYRNGRNELALVRQATAAQLGIAVEFIRKRDDVDFDTALKQVMQMIPSSETQQFDARLAAIGAQIRDAPADSSQACAALLTLQRQYSHTSQQKIDFIVKRVTGASSEPQPAP</sequence>
<evidence type="ECO:0000313" key="2">
    <source>
        <dbReference type="EMBL" id="KVV36518.1"/>
    </source>
</evidence>
<proteinExistence type="predicted"/>
<name>A0A106EL64_9BURK</name>
<reference evidence="2 3" key="1">
    <citation type="submission" date="2015-11" db="EMBL/GenBank/DDBJ databases">
        <title>Expanding the genomic diversity of Burkholderia species for the development of highly accurate diagnostics.</title>
        <authorList>
            <person name="Sahl J."/>
            <person name="Keim P."/>
            <person name="Wagner D."/>
        </authorList>
    </citation>
    <scope>NUCLEOTIDE SEQUENCE [LARGE SCALE GENOMIC DNA]</scope>
    <source>
        <strain evidence="2 3">MSMB1301WGS</strain>
    </source>
</reference>
<evidence type="ECO:0000313" key="3">
    <source>
        <dbReference type="Proteomes" id="UP000062317"/>
    </source>
</evidence>
<protein>
    <submittedName>
        <fullName evidence="2">Uncharacterized protein</fullName>
    </submittedName>
</protein>
<evidence type="ECO:0000256" key="1">
    <source>
        <dbReference type="SAM" id="SignalP"/>
    </source>
</evidence>
<dbReference type="AlphaFoldDB" id="A0A106EL64"/>
<accession>A0A106EL64</accession>